<evidence type="ECO:0000256" key="5">
    <source>
        <dbReference type="ARBA" id="ARBA00023136"/>
    </source>
</evidence>
<dbReference type="RefSeq" id="WP_153215246.1">
    <property type="nucleotide sequence ID" value="NZ_WIBF01000003.1"/>
</dbReference>
<dbReference type="InterPro" id="IPR037185">
    <property type="entry name" value="EmrE-like"/>
</dbReference>
<dbReference type="Pfam" id="PF00892">
    <property type="entry name" value="EamA"/>
    <property type="match status" value="2"/>
</dbReference>
<dbReference type="SUPFAM" id="SSF103481">
    <property type="entry name" value="Multidrug resistance efflux transporter EmrE"/>
    <property type="match status" value="2"/>
</dbReference>
<evidence type="ECO:0000256" key="4">
    <source>
        <dbReference type="ARBA" id="ARBA00022989"/>
    </source>
</evidence>
<feature type="domain" description="EamA" evidence="7">
    <location>
        <begin position="21"/>
        <end position="153"/>
    </location>
</feature>
<evidence type="ECO:0000256" key="1">
    <source>
        <dbReference type="ARBA" id="ARBA00004141"/>
    </source>
</evidence>
<evidence type="ECO:0000259" key="7">
    <source>
        <dbReference type="Pfam" id="PF00892"/>
    </source>
</evidence>
<feature type="transmembrane region" description="Helical" evidence="6">
    <location>
        <begin position="167"/>
        <end position="188"/>
    </location>
</feature>
<keyword evidence="5 6" id="KW-0472">Membrane</keyword>
<dbReference type="InterPro" id="IPR000620">
    <property type="entry name" value="EamA_dom"/>
</dbReference>
<feature type="transmembrane region" description="Helical" evidence="6">
    <location>
        <begin position="282"/>
        <end position="300"/>
    </location>
</feature>
<evidence type="ECO:0000256" key="3">
    <source>
        <dbReference type="ARBA" id="ARBA00022692"/>
    </source>
</evidence>
<keyword evidence="4 6" id="KW-1133">Transmembrane helix</keyword>
<reference evidence="8 9" key="1">
    <citation type="submission" date="2019-10" db="EMBL/GenBank/DDBJ databases">
        <title>Epibacterium sp. nov., isolated from seawater.</title>
        <authorList>
            <person name="Zhang X."/>
            <person name="Li N."/>
        </authorList>
    </citation>
    <scope>NUCLEOTIDE SEQUENCE [LARGE SCALE GENOMIC DNA]</scope>
    <source>
        <strain evidence="8 9">SM1979</strain>
    </source>
</reference>
<protein>
    <submittedName>
        <fullName evidence="8">EamA family transporter</fullName>
    </submittedName>
</protein>
<dbReference type="Proteomes" id="UP000444174">
    <property type="component" value="Unassembled WGS sequence"/>
</dbReference>
<feature type="transmembrane region" description="Helical" evidence="6">
    <location>
        <begin position="113"/>
        <end position="130"/>
    </location>
</feature>
<evidence type="ECO:0000256" key="2">
    <source>
        <dbReference type="ARBA" id="ARBA00009853"/>
    </source>
</evidence>
<dbReference type="PANTHER" id="PTHR22911:SF6">
    <property type="entry name" value="SOLUTE CARRIER FAMILY 35 MEMBER G1"/>
    <property type="match status" value="1"/>
</dbReference>
<feature type="domain" description="EamA" evidence="7">
    <location>
        <begin position="169"/>
        <end position="299"/>
    </location>
</feature>
<dbReference type="GO" id="GO:0016020">
    <property type="term" value="C:membrane"/>
    <property type="evidence" value="ECO:0007669"/>
    <property type="project" value="UniProtKB-SubCell"/>
</dbReference>
<comment type="subcellular location">
    <subcellularLocation>
        <location evidence="1">Membrane</location>
        <topology evidence="1">Multi-pass membrane protein</topology>
    </subcellularLocation>
</comment>
<gene>
    <name evidence="8" type="ORF">GFB49_07570</name>
</gene>
<feature type="transmembrane region" description="Helical" evidence="6">
    <location>
        <begin position="90"/>
        <end position="107"/>
    </location>
</feature>
<sequence>MAKLTQPSAGSSKTAHSPGKGILLKAVAIGLFTVMAGLIKEVVQTVPVGETVFFRSFCALPVILLWLAIRGELRGGLRTKNPGLHVWRGLVGSTAMGFNFVGLGLLSLPEATALSYVTPIFTLILAALLLGERIRLIRISAVTVGLLGVVIMLSPQLGQDQSLQDTALIGSLCILAASAARGFVQIHLRKMAQVENTAAIVFYFSLTASALSLLTLPFGWVVPPMHTLLLLVGSGLIGGVAQILVTASYRFAPASVLAPVDYVSMIFALIIGYLWFDEWPSLVVLAGASLVILANVIVILRERKLGVQRGKAKPLMDPKGG</sequence>
<comment type="similarity">
    <text evidence="2">Belongs to the drug/metabolite transporter (DMT) superfamily. 10 TMS drug/metabolite exporter (DME) (TC 2.A.7.3) family.</text>
</comment>
<organism evidence="8 9">
    <name type="scientific">Tritonibacter litoralis</name>
    <dbReference type="NCBI Taxonomy" id="2662264"/>
    <lineage>
        <taxon>Bacteria</taxon>
        <taxon>Pseudomonadati</taxon>
        <taxon>Pseudomonadota</taxon>
        <taxon>Alphaproteobacteria</taxon>
        <taxon>Rhodobacterales</taxon>
        <taxon>Paracoccaceae</taxon>
        <taxon>Tritonibacter</taxon>
    </lineage>
</organism>
<dbReference type="PANTHER" id="PTHR22911">
    <property type="entry name" value="ACYL-MALONYL CONDENSING ENZYME-RELATED"/>
    <property type="match status" value="1"/>
</dbReference>
<feature type="transmembrane region" description="Helical" evidence="6">
    <location>
        <begin position="51"/>
        <end position="69"/>
    </location>
</feature>
<feature type="transmembrane region" description="Helical" evidence="6">
    <location>
        <begin position="256"/>
        <end position="276"/>
    </location>
</feature>
<evidence type="ECO:0000313" key="8">
    <source>
        <dbReference type="EMBL" id="MQQ08305.1"/>
    </source>
</evidence>
<evidence type="ECO:0000256" key="6">
    <source>
        <dbReference type="SAM" id="Phobius"/>
    </source>
</evidence>
<feature type="transmembrane region" description="Helical" evidence="6">
    <location>
        <begin position="137"/>
        <end position="155"/>
    </location>
</feature>
<keyword evidence="3 6" id="KW-0812">Transmembrane</keyword>
<feature type="transmembrane region" description="Helical" evidence="6">
    <location>
        <begin position="21"/>
        <end position="39"/>
    </location>
</feature>
<proteinExistence type="inferred from homology"/>
<feature type="transmembrane region" description="Helical" evidence="6">
    <location>
        <begin position="200"/>
        <end position="222"/>
    </location>
</feature>
<keyword evidence="9" id="KW-1185">Reference proteome</keyword>
<dbReference type="EMBL" id="WIBF01000003">
    <property type="protein sequence ID" value="MQQ08305.1"/>
    <property type="molecule type" value="Genomic_DNA"/>
</dbReference>
<comment type="caution">
    <text evidence="8">The sequence shown here is derived from an EMBL/GenBank/DDBJ whole genome shotgun (WGS) entry which is preliminary data.</text>
</comment>
<accession>A0A843YF56</accession>
<name>A0A843YF56_9RHOB</name>
<evidence type="ECO:0000313" key="9">
    <source>
        <dbReference type="Proteomes" id="UP000444174"/>
    </source>
</evidence>
<dbReference type="AlphaFoldDB" id="A0A843YF56"/>
<feature type="transmembrane region" description="Helical" evidence="6">
    <location>
        <begin position="228"/>
        <end position="249"/>
    </location>
</feature>